<name>A0A3B0YFW4_9ZZZZ</name>
<organism evidence="2">
    <name type="scientific">hydrothermal vent metagenome</name>
    <dbReference type="NCBI Taxonomy" id="652676"/>
    <lineage>
        <taxon>unclassified sequences</taxon>
        <taxon>metagenomes</taxon>
        <taxon>ecological metagenomes</taxon>
    </lineage>
</organism>
<evidence type="ECO:0000313" key="2">
    <source>
        <dbReference type="EMBL" id="VAW74537.1"/>
    </source>
</evidence>
<dbReference type="EMBL" id="UOFL01000058">
    <property type="protein sequence ID" value="VAW74537.1"/>
    <property type="molecule type" value="Genomic_DNA"/>
</dbReference>
<accession>A0A3B0YFW4</accession>
<proteinExistence type="predicted"/>
<sequence length="1318" mass="142374">MTTAPVWPGPRILVPMACDLLLFGTPDNRSAGYWAATQTNYQSLYMGGDPEPLPFNSVPRPAVGAHLMWTLPYRLRHGIQDTSTGSVDFPIAPNRWLIMRLAYPANGGPPSLTASIVNSDTLSSLSANTSQYPSSTGGPASSIGQFQPLETWTAPSGPVPEFLQAIGPGIVSWAAAYDNVKNVFSLYDELPSEVGTYAYMLTGWYANPESDPSYDLPTDNNDDWQTALSHYDWSIGDGPDAVTQAVDDWNIFASAWGVTTGVPSNSLPEQLHDAATAWIAWRAANGVSATQADLAKQTLCHSLVATVDWKGANIAYGTGAPGGGTDYPSVAVGNTSAEAISAFMAKTIVDKYQQPPSNIPIIEQAMIAFQLGILNQLTNDVVGTETLIQQAQFGGLSGGAEWIIAQSADTTPDGDSGDTQVVLISETQTEALTLLIETQEQYDTLTAVYESQRGELSAVIYKANQLQRSTPDWLTPEISNTLKVITSAVEASAASLASLLTDIGNQQTALAADLGSDYDLKQVSRQVYYQPNDPVILVGGASIDTKWAAPGTYSGEDTLRVRVTGQSVTGLEITSIIADNPITETLTNQDIYGTGELVLPAKDNKALQGLPKEIGSLLVEAIFLDPSAAPFLATLWFAKVNHSPSNQETSKLIAQIITMQRNLWSQPQGMDETIAQVTTGFKGMVPPAAGVSLRSGQPWTPIYVDWQVRWMPNATSTSPLSEQLNHWKLREIDYEFDGALQPELEPISFVGRSVINADGALSMQEQFSTFEDDPDYDNLPAYIRNDLQLVADTIGNIDMVTQSLSGLREQMTTRFGKMLQPYIDSSAKVPVTQAQIKQVGSGPWTFQPNTGIAPDTQPPKDSTIDDLPDFSLRAGHFDIMKLWVVDSFGQILVGQNPQFEPDPIQAIVAQSMITKGKDNTHVAQLAPRIVQPTRADLRLLNASDDTIVSNSSVLTSPICGWIMTNHLDDSLMVFNTTGSNQGALISIEGDNSSTGLRWDQAVGSSAPLGSPPTLANKHLQGFVNTLLQRGMLDDTSYAELLDIIDAALWRISSTGDTSINSNLSLLLGRPLALVRARIDFDLRGMPLYNQSWAATGRYYVDDSSGTAVYKPITTPISGVNLNFRIGDLGYQTNGVVGYFVGDDYSTIYSAHDYIPTSTIRKALKLHPQNRTEQMMQLDPTLTPISNYVGTNHLIELAPDLAPVYVTILMDPTQEIPFISGSLPSETIGLPTGQYSAAMEQLQASFRVGPILTDPASIQMPLPAEVRGKWGWAARVDVTNWTISDSVGQQDASAALSNLPPTLSEGWLTLSDTFSKQST</sequence>
<feature type="region of interest" description="Disordered" evidence="1">
    <location>
        <begin position="843"/>
        <end position="865"/>
    </location>
</feature>
<evidence type="ECO:0000256" key="1">
    <source>
        <dbReference type="SAM" id="MobiDB-lite"/>
    </source>
</evidence>
<reference evidence="2" key="1">
    <citation type="submission" date="2018-06" db="EMBL/GenBank/DDBJ databases">
        <authorList>
            <person name="Zhirakovskaya E."/>
        </authorList>
    </citation>
    <scope>NUCLEOTIDE SEQUENCE</scope>
</reference>
<protein>
    <submittedName>
        <fullName evidence="2">Uncharacterized protein</fullName>
    </submittedName>
</protein>
<gene>
    <name evidence="2" type="ORF">MNBD_GAMMA12-225</name>
</gene>